<organism evidence="2 3">
    <name type="scientific">Methanolobus tindarius DSM 2278</name>
    <dbReference type="NCBI Taxonomy" id="1090322"/>
    <lineage>
        <taxon>Archaea</taxon>
        <taxon>Methanobacteriati</taxon>
        <taxon>Methanobacteriota</taxon>
        <taxon>Stenosarchaea group</taxon>
        <taxon>Methanomicrobia</taxon>
        <taxon>Methanosarcinales</taxon>
        <taxon>Methanosarcinaceae</taxon>
        <taxon>Methanolobus</taxon>
    </lineage>
</organism>
<dbReference type="EMBL" id="AZAJ01000001">
    <property type="protein sequence ID" value="ETA67688.1"/>
    <property type="molecule type" value="Genomic_DNA"/>
</dbReference>
<keyword evidence="1" id="KW-1133">Transmembrane helix</keyword>
<name>W9DQF4_METTI</name>
<feature type="transmembrane region" description="Helical" evidence="1">
    <location>
        <begin position="6"/>
        <end position="24"/>
    </location>
</feature>
<keyword evidence="1" id="KW-0812">Transmembrane</keyword>
<gene>
    <name evidence="2" type="ORF">MettiDRAFT_1117</name>
</gene>
<keyword evidence="3" id="KW-1185">Reference proteome</keyword>
<accession>W9DQF4</accession>
<protein>
    <submittedName>
        <fullName evidence="2">Uncharacterized protein</fullName>
    </submittedName>
</protein>
<evidence type="ECO:0000256" key="1">
    <source>
        <dbReference type="SAM" id="Phobius"/>
    </source>
</evidence>
<proteinExistence type="predicted"/>
<keyword evidence="1" id="KW-0472">Membrane</keyword>
<feature type="transmembrane region" description="Helical" evidence="1">
    <location>
        <begin position="31"/>
        <end position="59"/>
    </location>
</feature>
<sequence length="78" mass="9087">MSITIYHFTTVISALMVLLSFYNVKKQGDRYLLSLFVFMLFFSFSLLMVIPLYGSIAFIPTLFFGFKNSKKIFSEYQA</sequence>
<comment type="caution">
    <text evidence="2">The sequence shown here is derived from an EMBL/GenBank/DDBJ whole genome shotgun (WGS) entry which is preliminary data.</text>
</comment>
<reference evidence="2 3" key="1">
    <citation type="submission" date="2013-08" db="EMBL/GenBank/DDBJ databases">
        <authorList>
            <consortium name="DOE Joint Genome Institute"/>
            <person name="Eisen J."/>
            <person name="Huntemann M."/>
            <person name="Han J."/>
            <person name="Chen A."/>
            <person name="Kyrpides N."/>
            <person name="Mavromatis K."/>
            <person name="Markowitz V."/>
            <person name="Palaniappan K."/>
            <person name="Ivanova N."/>
            <person name="Schaumberg A."/>
            <person name="Pati A."/>
            <person name="Liolios K."/>
            <person name="Nordberg H.P."/>
            <person name="Cantor M.N."/>
            <person name="Hua S.X."/>
            <person name="Woyke T."/>
        </authorList>
    </citation>
    <scope>NUCLEOTIDE SEQUENCE [LARGE SCALE GENOMIC DNA]</scope>
    <source>
        <strain evidence="2 3">DSM 2278</strain>
    </source>
</reference>
<evidence type="ECO:0000313" key="2">
    <source>
        <dbReference type="EMBL" id="ETA67688.1"/>
    </source>
</evidence>
<evidence type="ECO:0000313" key="3">
    <source>
        <dbReference type="Proteomes" id="UP000019483"/>
    </source>
</evidence>
<dbReference type="AlphaFoldDB" id="W9DQF4"/>
<dbReference type="Proteomes" id="UP000019483">
    <property type="component" value="Unassembled WGS sequence"/>
</dbReference>